<gene>
    <name evidence="3" type="ORF">g.51804</name>
</gene>
<sequence length="660" mass="73569">LKCCVTEHFLKKIEELTGAENLENVRAEQYKFYEACTLLKKNGDIWDSIPGDKTLLFKKVGYALFGPPKQVIHTEIRPTQTDTNKNCTVATGYYSDQDKKIISIVNAILSCTDKEIKFSYVYVTYQEDSIDTSIPEEEKNQNISSIPEEENKKISSIPEEEENKNISSIPKEEENQKVSSIPAKKKIKNIPVFKTQSGGSNIVYIDTNCRVYKSWADFLTTNTLPDIVICYPLHGSYDIKTGFSVGFFKTPASSAKSKVLKAADKVEKVISVGAGVAGVAALVVSAPVLAPCAVVGGAAAGVYGFGRCVVKILDKKKHNEPYAKEVVKGAFNVIAVAAAGALRVAEGAVVVSTKIAQGICGLNGFVGLLYSDNTSKLIELLDELYDQSSMISFYFNAASTSEAIENIRKALKINEDSDDVEVLLTLVNVNSIQYSVDKGDVINIEKYVSENVTELVFKLLNTISTAEKDILILLAEINQYAQFLTVETSEDVYNKIDINMSKLYENLQKENEKYSSACNQLISNGNEEDKHRILLILRYLMCSVSSRVREVNQYCNNIEHRPDCLISYNVRCHPLAEVNRKIKDKIEQNKSFTDSSSELDDFLPQILDFLPRNATPNWNLTQYAQCLLLITVGMMEMFDKEIKQLKTKVPKKNPTCNDLN</sequence>
<dbReference type="Pfam" id="PF16013">
    <property type="entry name" value="DUF4781"/>
    <property type="match status" value="1"/>
</dbReference>
<dbReference type="InterPro" id="IPR031962">
    <property type="entry name" value="DUF4781"/>
</dbReference>
<evidence type="ECO:0000256" key="1">
    <source>
        <dbReference type="SAM" id="MobiDB-lite"/>
    </source>
</evidence>
<accession>A0A1B6JL28</accession>
<dbReference type="AlphaFoldDB" id="A0A1B6JL28"/>
<reference evidence="3" key="1">
    <citation type="submission" date="2015-11" db="EMBL/GenBank/DDBJ databases">
        <title>De novo transcriptome assembly of four potential Pierce s Disease insect vectors from Arizona vineyards.</title>
        <authorList>
            <person name="Tassone E.E."/>
        </authorList>
    </citation>
    <scope>NUCLEOTIDE SEQUENCE</scope>
</reference>
<proteinExistence type="predicted"/>
<dbReference type="PANTHER" id="PTHR21115:SF0">
    <property type="entry name" value="GH06117P-RELATED"/>
    <property type="match status" value="1"/>
</dbReference>
<feature type="domain" description="DUF4781" evidence="2">
    <location>
        <begin position="194"/>
        <end position="335"/>
    </location>
</feature>
<evidence type="ECO:0000313" key="3">
    <source>
        <dbReference type="EMBL" id="JAS99875.1"/>
    </source>
</evidence>
<feature type="region of interest" description="Disordered" evidence="1">
    <location>
        <begin position="134"/>
        <end position="175"/>
    </location>
</feature>
<name>A0A1B6JL28_9HEMI</name>
<dbReference type="EMBL" id="GECU01007831">
    <property type="protein sequence ID" value="JAS99875.1"/>
    <property type="molecule type" value="Transcribed_RNA"/>
</dbReference>
<dbReference type="PANTHER" id="PTHR21115">
    <property type="entry name" value="GH06117P-RELATED"/>
    <property type="match status" value="1"/>
</dbReference>
<protein>
    <recommendedName>
        <fullName evidence="2">DUF4781 domain-containing protein</fullName>
    </recommendedName>
</protein>
<evidence type="ECO:0000259" key="2">
    <source>
        <dbReference type="Pfam" id="PF16013"/>
    </source>
</evidence>
<organism evidence="3">
    <name type="scientific">Homalodisca liturata</name>
    <dbReference type="NCBI Taxonomy" id="320908"/>
    <lineage>
        <taxon>Eukaryota</taxon>
        <taxon>Metazoa</taxon>
        <taxon>Ecdysozoa</taxon>
        <taxon>Arthropoda</taxon>
        <taxon>Hexapoda</taxon>
        <taxon>Insecta</taxon>
        <taxon>Pterygota</taxon>
        <taxon>Neoptera</taxon>
        <taxon>Paraneoptera</taxon>
        <taxon>Hemiptera</taxon>
        <taxon>Auchenorrhyncha</taxon>
        <taxon>Membracoidea</taxon>
        <taxon>Cicadellidae</taxon>
        <taxon>Cicadellinae</taxon>
        <taxon>Proconiini</taxon>
        <taxon>Homalodisca</taxon>
    </lineage>
</organism>
<feature type="non-terminal residue" evidence="3">
    <location>
        <position position="660"/>
    </location>
</feature>
<feature type="non-terminal residue" evidence="3">
    <location>
        <position position="1"/>
    </location>
</feature>